<keyword evidence="3" id="KW-1185">Reference proteome</keyword>
<dbReference type="InterPro" id="IPR036890">
    <property type="entry name" value="HATPase_C_sf"/>
</dbReference>
<dbReference type="PANTHER" id="PTHR34220:SF7">
    <property type="entry name" value="SENSOR HISTIDINE KINASE YPDA"/>
    <property type="match status" value="1"/>
</dbReference>
<dbReference type="EMBL" id="JBHRYQ010000001">
    <property type="protein sequence ID" value="MFC3810652.1"/>
    <property type="molecule type" value="Genomic_DNA"/>
</dbReference>
<evidence type="ECO:0000259" key="1">
    <source>
        <dbReference type="Pfam" id="PF06580"/>
    </source>
</evidence>
<dbReference type="RefSeq" id="WP_379836949.1">
    <property type="nucleotide sequence ID" value="NZ_JBHRYQ010000001.1"/>
</dbReference>
<dbReference type="SUPFAM" id="SSF55874">
    <property type="entry name" value="ATPase domain of HSP90 chaperone/DNA topoisomerase II/histidine kinase"/>
    <property type="match status" value="1"/>
</dbReference>
<name>A0ABV7YXJ5_9BACT</name>
<dbReference type="InterPro" id="IPR050640">
    <property type="entry name" value="Bact_2-comp_sensor_kinase"/>
</dbReference>
<proteinExistence type="predicted"/>
<reference evidence="3" key="1">
    <citation type="journal article" date="2019" name="Int. J. Syst. Evol. Microbiol.">
        <title>The Global Catalogue of Microorganisms (GCM) 10K type strain sequencing project: providing services to taxonomists for standard genome sequencing and annotation.</title>
        <authorList>
            <consortium name="The Broad Institute Genomics Platform"/>
            <consortium name="The Broad Institute Genome Sequencing Center for Infectious Disease"/>
            <person name="Wu L."/>
            <person name="Ma J."/>
        </authorList>
    </citation>
    <scope>NUCLEOTIDE SEQUENCE [LARGE SCALE GENOMIC DNA]</scope>
    <source>
        <strain evidence="3">CECT 7956</strain>
    </source>
</reference>
<dbReference type="PANTHER" id="PTHR34220">
    <property type="entry name" value="SENSOR HISTIDINE KINASE YPDA"/>
    <property type="match status" value="1"/>
</dbReference>
<dbReference type="InterPro" id="IPR013783">
    <property type="entry name" value="Ig-like_fold"/>
</dbReference>
<sequence length="392" mass="45694">MKIIGLRNSFLILIVFLEFVSGEVNAAPKGELPALKIVNVETAGNDNKFQASYSLNYYERTIKVEVAPPKLNEAISSFAYKLDRKSLFVDSSSNWILSPKNSFKFTDLISGNYAISVKYITKSGKESKVTCFDVIVKRPWWRTWWFWGASFVSLFGLFYGRERFLKFWADEEQRHHRQIVELELRTLQLQMNPHFIFNALNSIQSYVMTHDALTANNYLSKFAHLIRMFLDSSRSKYISLQEEVRMLNLYVEMEKLRFEGKFEYTIEVSPEVNKYFEIPTMILQPFVENSINHGLRYKSEMGFMKITFFVENNYLICRLEDNGVGRAVAKEVQSNTRKGYKSQGLKITSERLETYNKINDTNIVFSIKDLYSKNDTSEKDIGTVVEVRFPIT</sequence>
<feature type="domain" description="Signal transduction histidine kinase internal region" evidence="1">
    <location>
        <begin position="183"/>
        <end position="262"/>
    </location>
</feature>
<protein>
    <submittedName>
        <fullName evidence="2">Sensor histidine kinase</fullName>
        <ecNumber evidence="2">2.7.13.3</ecNumber>
    </submittedName>
</protein>
<keyword evidence="2" id="KW-0418">Kinase</keyword>
<dbReference type="EC" id="2.7.13.3" evidence="2"/>
<accession>A0ABV7YXJ5</accession>
<gene>
    <name evidence="2" type="ORF">ACFOOI_08305</name>
</gene>
<dbReference type="Proteomes" id="UP001595616">
    <property type="component" value="Unassembled WGS sequence"/>
</dbReference>
<dbReference type="GO" id="GO:0004673">
    <property type="term" value="F:protein histidine kinase activity"/>
    <property type="evidence" value="ECO:0007669"/>
    <property type="project" value="UniProtKB-EC"/>
</dbReference>
<comment type="caution">
    <text evidence="2">The sequence shown here is derived from an EMBL/GenBank/DDBJ whole genome shotgun (WGS) entry which is preliminary data.</text>
</comment>
<organism evidence="2 3">
    <name type="scientific">Lacihabitans lacunae</name>
    <dbReference type="NCBI Taxonomy" id="1028214"/>
    <lineage>
        <taxon>Bacteria</taxon>
        <taxon>Pseudomonadati</taxon>
        <taxon>Bacteroidota</taxon>
        <taxon>Cytophagia</taxon>
        <taxon>Cytophagales</taxon>
        <taxon>Leadbetterellaceae</taxon>
        <taxon>Lacihabitans</taxon>
    </lineage>
</organism>
<evidence type="ECO:0000313" key="3">
    <source>
        <dbReference type="Proteomes" id="UP001595616"/>
    </source>
</evidence>
<dbReference type="InterPro" id="IPR010559">
    <property type="entry name" value="Sig_transdc_His_kin_internal"/>
</dbReference>
<dbReference type="Gene3D" id="2.60.40.10">
    <property type="entry name" value="Immunoglobulins"/>
    <property type="match status" value="1"/>
</dbReference>
<keyword evidence="2" id="KW-0808">Transferase</keyword>
<dbReference type="Pfam" id="PF06580">
    <property type="entry name" value="His_kinase"/>
    <property type="match status" value="1"/>
</dbReference>
<evidence type="ECO:0000313" key="2">
    <source>
        <dbReference type="EMBL" id="MFC3810652.1"/>
    </source>
</evidence>
<dbReference type="Gene3D" id="3.30.565.10">
    <property type="entry name" value="Histidine kinase-like ATPase, C-terminal domain"/>
    <property type="match status" value="1"/>
</dbReference>